<dbReference type="SUPFAM" id="SSF142019">
    <property type="entry name" value="Nqo1 FMN-binding domain-like"/>
    <property type="match status" value="1"/>
</dbReference>
<dbReference type="GO" id="GO:0051539">
    <property type="term" value="F:4 iron, 4 sulfur cluster binding"/>
    <property type="evidence" value="ECO:0007669"/>
    <property type="project" value="UniProtKB-KW"/>
</dbReference>
<reference evidence="11" key="1">
    <citation type="submission" date="2016-10" db="EMBL/GenBank/DDBJ databases">
        <authorList>
            <person name="Varghese N."/>
            <person name="Submissions S."/>
        </authorList>
    </citation>
    <scope>NUCLEOTIDE SEQUENCE [LARGE SCALE GENOMIC DNA]</scope>
    <source>
        <strain evidence="11">Z-7934</strain>
    </source>
</reference>
<dbReference type="GO" id="GO:0046872">
    <property type="term" value="F:metal ion binding"/>
    <property type="evidence" value="ECO:0007669"/>
    <property type="project" value="UniProtKB-KW"/>
</dbReference>
<sequence>MEYIFTLDQHIGNKAKAIVKPGQTVQKGEVIAEPDGLGAYLHTSVTGSVVSVTDQLIKIEGVEDFSESVKPIPESDSWLEDIKNAGIVGLGGAGFPTHVKLNTDISGGWVLINAVECEPLLEHNMEQLKASPEKIYRGLKYAMEITKASHGMLVIKEKNKAAAAGFLALVKKEDSIQVKEVKDLYPMGEERAVIRESLGQLLKTDELPFEAKAVVLNSETVYKITEAIEDRMPMIHKSLTVVGNLKNGKEPVVMKEVPIGTPISHLLETVGGVKEPIGEIIMGGPFTGKTASLESPVEKMTGGIIPSMEFIQDARPMGLLVCACGATEKRMRFIASQMGSPVVAVEKCKQAIEHKNALKCENPGECPGQAEKILSMRSKGAKTVLMGNCSDCSNTVMCVAPKLKMPVYHCTDHALRSVSHPIVRRLKEA</sequence>
<dbReference type="RefSeq" id="WP_093371228.1">
    <property type="nucleotide sequence ID" value="NZ_FOQA01000003.1"/>
</dbReference>
<evidence type="ECO:0000256" key="3">
    <source>
        <dbReference type="ARBA" id="ARBA00022723"/>
    </source>
</evidence>
<dbReference type="SUPFAM" id="SSF142984">
    <property type="entry name" value="Nqo1 middle domain-like"/>
    <property type="match status" value="1"/>
</dbReference>
<keyword evidence="3" id="KW-0479">Metal-binding</keyword>
<dbReference type="AlphaFoldDB" id="A0A1I3D9E1"/>
<keyword evidence="2" id="KW-0004">4Fe-4S</keyword>
<dbReference type="Gene3D" id="3.40.50.11540">
    <property type="entry name" value="NADH-ubiquinone oxidoreductase 51kDa subunit"/>
    <property type="match status" value="1"/>
</dbReference>
<keyword evidence="1" id="KW-0813">Transport</keyword>
<evidence type="ECO:0000313" key="10">
    <source>
        <dbReference type="EMBL" id="SFH83276.1"/>
    </source>
</evidence>
<evidence type="ECO:0000259" key="8">
    <source>
        <dbReference type="Pfam" id="PF01512"/>
    </source>
</evidence>
<dbReference type="InterPro" id="IPR011538">
    <property type="entry name" value="Nuo51_FMN-bd"/>
</dbReference>
<evidence type="ECO:0000256" key="2">
    <source>
        <dbReference type="ARBA" id="ARBA00022485"/>
    </source>
</evidence>
<keyword evidence="5" id="KW-0249">Electron transport</keyword>
<dbReference type="EMBL" id="FOQA01000003">
    <property type="protein sequence ID" value="SFH83276.1"/>
    <property type="molecule type" value="Genomic_DNA"/>
</dbReference>
<dbReference type="NCBIfam" id="TIGR04481">
    <property type="entry name" value="PR_assoc_PrdC"/>
    <property type="match status" value="1"/>
</dbReference>
<organism evidence="10 11">
    <name type="scientific">Tindallia magadiensis</name>
    <dbReference type="NCBI Taxonomy" id="69895"/>
    <lineage>
        <taxon>Bacteria</taxon>
        <taxon>Bacillati</taxon>
        <taxon>Bacillota</taxon>
        <taxon>Clostridia</taxon>
        <taxon>Peptostreptococcales</taxon>
        <taxon>Tindalliaceae</taxon>
        <taxon>Tindallia</taxon>
    </lineage>
</organism>
<evidence type="ECO:0000256" key="1">
    <source>
        <dbReference type="ARBA" id="ARBA00022448"/>
    </source>
</evidence>
<accession>A0A1I3D9E1</accession>
<dbReference type="GO" id="GO:0009055">
    <property type="term" value="F:electron transfer activity"/>
    <property type="evidence" value="ECO:0007669"/>
    <property type="project" value="InterPro"/>
</dbReference>
<dbReference type="OrthoDB" id="9767754at2"/>
<evidence type="ECO:0000256" key="5">
    <source>
        <dbReference type="ARBA" id="ARBA00022982"/>
    </source>
</evidence>
<dbReference type="Pfam" id="PF01512">
    <property type="entry name" value="Complex1_51K"/>
    <property type="match status" value="1"/>
</dbReference>
<protein>
    <submittedName>
        <fullName evidence="10">Proline reductase-associated electron transfer protein PrdC</fullName>
    </submittedName>
</protein>
<dbReference type="InterPro" id="IPR026902">
    <property type="entry name" value="RnfC_N"/>
</dbReference>
<proteinExistence type="predicted"/>
<dbReference type="Pfam" id="PF13375">
    <property type="entry name" value="RnfC_N"/>
    <property type="match status" value="1"/>
</dbReference>
<keyword evidence="6" id="KW-0408">Iron</keyword>
<feature type="domain" description="NADH-ubiquinone oxidoreductase 51kDa subunit FMN-binding" evidence="8">
    <location>
        <begin position="82"/>
        <end position="225"/>
    </location>
</feature>
<dbReference type="Proteomes" id="UP000199287">
    <property type="component" value="Unassembled WGS sequence"/>
</dbReference>
<keyword evidence="4" id="KW-0677">Repeat</keyword>
<keyword evidence="7" id="KW-0411">Iron-sulfur</keyword>
<dbReference type="PANTHER" id="PTHR43034:SF2">
    <property type="entry name" value="ION-TRANSLOCATING OXIDOREDUCTASE COMPLEX SUBUNIT C"/>
    <property type="match status" value="1"/>
</dbReference>
<dbReference type="STRING" id="69895.SAMN05192551_103204"/>
<dbReference type="InterPro" id="IPR037225">
    <property type="entry name" value="Nuo51_FMN-bd_sf"/>
</dbReference>
<evidence type="ECO:0000259" key="9">
    <source>
        <dbReference type="Pfam" id="PF13375"/>
    </source>
</evidence>
<dbReference type="PANTHER" id="PTHR43034">
    <property type="entry name" value="ION-TRANSLOCATING OXIDOREDUCTASE COMPLEX SUBUNIT C"/>
    <property type="match status" value="1"/>
</dbReference>
<dbReference type="InterPro" id="IPR010208">
    <property type="entry name" value="Ion_transpt_RnfC/RsxC"/>
</dbReference>
<name>A0A1I3D9E1_9FIRM</name>
<evidence type="ECO:0000256" key="7">
    <source>
        <dbReference type="ARBA" id="ARBA00023014"/>
    </source>
</evidence>
<keyword evidence="11" id="KW-1185">Reference proteome</keyword>
<evidence type="ECO:0000256" key="6">
    <source>
        <dbReference type="ARBA" id="ARBA00023004"/>
    </source>
</evidence>
<feature type="domain" description="RnfC Barrel sandwich hybrid" evidence="9">
    <location>
        <begin position="2"/>
        <end position="57"/>
    </location>
</feature>
<evidence type="ECO:0000313" key="11">
    <source>
        <dbReference type="Proteomes" id="UP000199287"/>
    </source>
</evidence>
<gene>
    <name evidence="10" type="ORF">SAMN05192551_103204</name>
</gene>
<evidence type="ECO:0000256" key="4">
    <source>
        <dbReference type="ARBA" id="ARBA00022737"/>
    </source>
</evidence>
<dbReference type="InterPro" id="IPR031001">
    <property type="entry name" value="PR_assoc_PrdC"/>
</dbReference>
<dbReference type="GO" id="GO:0016020">
    <property type="term" value="C:membrane"/>
    <property type="evidence" value="ECO:0007669"/>
    <property type="project" value="InterPro"/>
</dbReference>